<dbReference type="EMBL" id="FWYC01000017">
    <property type="protein sequence ID" value="SMD22525.1"/>
    <property type="molecule type" value="Genomic_DNA"/>
</dbReference>
<evidence type="ECO:0000313" key="3">
    <source>
        <dbReference type="Proteomes" id="UP000192840"/>
    </source>
</evidence>
<evidence type="ECO:0000256" key="1">
    <source>
        <dbReference type="SAM" id="SignalP"/>
    </source>
</evidence>
<feature type="signal peptide" evidence="1">
    <location>
        <begin position="1"/>
        <end position="30"/>
    </location>
</feature>
<proteinExistence type="predicted"/>
<accession>A0A1W2FKN3</accession>
<dbReference type="Proteomes" id="UP000192840">
    <property type="component" value="Unassembled WGS sequence"/>
</dbReference>
<name>A0A1W2FKN3_9PSEU</name>
<reference evidence="3" key="1">
    <citation type="submission" date="2017-04" db="EMBL/GenBank/DDBJ databases">
        <authorList>
            <person name="Varghese N."/>
            <person name="Submissions S."/>
        </authorList>
    </citation>
    <scope>NUCLEOTIDE SEQUENCE [LARGE SCALE GENOMIC DNA]</scope>
    <source>
        <strain evidence="3">DSM 44073</strain>
    </source>
</reference>
<dbReference type="AlphaFoldDB" id="A0A1W2FKN3"/>
<sequence length="103" mass="10883">MVSTRPALQVAAIFTALAFALPFSSGTAAAAPITQDDNAAHVQLDSAPRIDDIGIGIGLGISTGHHWHDCHDWDDDWDDHWHHGHHGLLDGISIGIGVGLHIG</sequence>
<organism evidence="2 3">
    <name type="scientific">Lentzea albidocapillata</name>
    <dbReference type="NCBI Taxonomy" id="40571"/>
    <lineage>
        <taxon>Bacteria</taxon>
        <taxon>Bacillati</taxon>
        <taxon>Actinomycetota</taxon>
        <taxon>Actinomycetes</taxon>
        <taxon>Pseudonocardiales</taxon>
        <taxon>Pseudonocardiaceae</taxon>
        <taxon>Lentzea</taxon>
    </lineage>
</organism>
<evidence type="ECO:0000313" key="2">
    <source>
        <dbReference type="EMBL" id="SMD22525.1"/>
    </source>
</evidence>
<keyword evidence="1" id="KW-0732">Signal</keyword>
<feature type="chain" id="PRO_5010709723" evidence="1">
    <location>
        <begin position="31"/>
        <end position="103"/>
    </location>
</feature>
<keyword evidence="3" id="KW-1185">Reference proteome</keyword>
<dbReference type="RefSeq" id="WP_030480665.1">
    <property type="nucleotide sequence ID" value="NZ_FWYC01000017.1"/>
</dbReference>
<gene>
    <name evidence="2" type="ORF">SAMN05660733_06854</name>
</gene>
<protein>
    <submittedName>
        <fullName evidence="2">Uncharacterized protein</fullName>
    </submittedName>
</protein>